<reference evidence="3 4" key="1">
    <citation type="submission" date="2019-04" db="EMBL/GenBank/DDBJ databases">
        <authorList>
            <person name="Hwang J.C."/>
        </authorList>
    </citation>
    <scope>NUCLEOTIDE SEQUENCE [LARGE SCALE GENOMIC DNA]</scope>
    <source>
        <strain evidence="3 4">IMCC35002</strain>
    </source>
</reference>
<sequence length="156" mass="18043">MKLAYNQRGVFSIEFALGSMLMILTSFAIFELSRFIYLVNLTETALSESVRDTKVVEGERFNLDYQATLQSRLETRGEIWLHMLDPSRFNAKLESYASLEDLAADLPSDNCARCPIVKAELSYDYQPIYYFGIIQDRQIRRTLLSIQEHEGWPDAQ</sequence>
<dbReference type="RefSeq" id="WP_136861620.1">
    <property type="nucleotide sequence ID" value="NZ_SWCJ01000001.1"/>
</dbReference>
<name>A0A4U1BTF7_9GAMM</name>
<dbReference type="EMBL" id="SWCJ01000001">
    <property type="protein sequence ID" value="TKB58472.1"/>
    <property type="molecule type" value="Genomic_DNA"/>
</dbReference>
<feature type="transmembrane region" description="Helical" evidence="1">
    <location>
        <begin position="12"/>
        <end position="30"/>
    </location>
</feature>
<evidence type="ECO:0000259" key="2">
    <source>
        <dbReference type="Pfam" id="PF07811"/>
    </source>
</evidence>
<feature type="domain" description="TadE-like" evidence="2">
    <location>
        <begin position="9"/>
        <end position="51"/>
    </location>
</feature>
<dbReference type="AlphaFoldDB" id="A0A4U1BTF7"/>
<dbReference type="InterPro" id="IPR012495">
    <property type="entry name" value="TadE-like_dom"/>
</dbReference>
<proteinExistence type="predicted"/>
<keyword evidence="1" id="KW-0812">Transmembrane</keyword>
<dbReference type="Proteomes" id="UP000305675">
    <property type="component" value="Unassembled WGS sequence"/>
</dbReference>
<comment type="caution">
    <text evidence="3">The sequence shown here is derived from an EMBL/GenBank/DDBJ whole genome shotgun (WGS) entry which is preliminary data.</text>
</comment>
<evidence type="ECO:0000256" key="1">
    <source>
        <dbReference type="SAM" id="Phobius"/>
    </source>
</evidence>
<keyword evidence="1" id="KW-1133">Transmembrane helix</keyword>
<gene>
    <name evidence="3" type="ORF">FCL42_01630</name>
</gene>
<evidence type="ECO:0000313" key="4">
    <source>
        <dbReference type="Proteomes" id="UP000305675"/>
    </source>
</evidence>
<organism evidence="3 4">
    <name type="scientific">Ferrimonas aestuarii</name>
    <dbReference type="NCBI Taxonomy" id="2569539"/>
    <lineage>
        <taxon>Bacteria</taxon>
        <taxon>Pseudomonadati</taxon>
        <taxon>Pseudomonadota</taxon>
        <taxon>Gammaproteobacteria</taxon>
        <taxon>Alteromonadales</taxon>
        <taxon>Ferrimonadaceae</taxon>
        <taxon>Ferrimonas</taxon>
    </lineage>
</organism>
<protein>
    <submittedName>
        <fullName evidence="3">Pilus assembly protein</fullName>
    </submittedName>
</protein>
<keyword evidence="1" id="KW-0472">Membrane</keyword>
<dbReference type="Pfam" id="PF07811">
    <property type="entry name" value="TadE"/>
    <property type="match status" value="1"/>
</dbReference>
<keyword evidence="4" id="KW-1185">Reference proteome</keyword>
<evidence type="ECO:0000313" key="3">
    <source>
        <dbReference type="EMBL" id="TKB58472.1"/>
    </source>
</evidence>
<accession>A0A4U1BTF7</accession>
<dbReference type="OrthoDB" id="6264552at2"/>